<feature type="compositionally biased region" description="Low complexity" evidence="12">
    <location>
        <begin position="295"/>
        <end position="304"/>
    </location>
</feature>
<comment type="subcellular location">
    <subcellularLocation>
        <location evidence="1">Mitochondrion</location>
    </subcellularLocation>
</comment>
<dbReference type="PRINTS" id="PR00315">
    <property type="entry name" value="ELONGATNFCT"/>
</dbReference>
<evidence type="ECO:0000256" key="9">
    <source>
        <dbReference type="ARBA" id="ARBA00025162"/>
    </source>
</evidence>
<dbReference type="GO" id="GO:0003924">
    <property type="term" value="F:GTPase activity"/>
    <property type="evidence" value="ECO:0007669"/>
    <property type="project" value="InterPro"/>
</dbReference>
<dbReference type="Pfam" id="PF00009">
    <property type="entry name" value="GTP_EFTU"/>
    <property type="match status" value="1"/>
</dbReference>
<dbReference type="CDD" id="cd03692">
    <property type="entry name" value="mtIF2_IVc"/>
    <property type="match status" value="1"/>
</dbReference>
<feature type="domain" description="Tr-type G" evidence="13">
    <location>
        <begin position="407"/>
        <end position="592"/>
    </location>
</feature>
<dbReference type="GeneID" id="91093248"/>
<feature type="compositionally biased region" description="Polar residues" evidence="12">
    <location>
        <begin position="20"/>
        <end position="35"/>
    </location>
</feature>
<dbReference type="InterPro" id="IPR027417">
    <property type="entry name" value="P-loop_NTPase"/>
</dbReference>
<dbReference type="SUPFAM" id="SSF52540">
    <property type="entry name" value="P-loop containing nucleoside triphosphate hydrolases"/>
    <property type="match status" value="1"/>
</dbReference>
<keyword evidence="11" id="KW-0175">Coiled coil</keyword>
<dbReference type="InterPro" id="IPR023115">
    <property type="entry name" value="TIF_IF2_dom3"/>
</dbReference>
<dbReference type="Proteomes" id="UP001355207">
    <property type="component" value="Chromosome 3"/>
</dbReference>
<keyword evidence="4" id="KW-0547">Nucleotide-binding</keyword>
<dbReference type="InterPro" id="IPR053905">
    <property type="entry name" value="EF-G-like_DII"/>
</dbReference>
<dbReference type="AlphaFoldDB" id="A0AAX4JSF3"/>
<dbReference type="PANTHER" id="PTHR43381:SF20">
    <property type="entry name" value="TRANSLATION INITIATION FACTOR IF-2, MITOCHONDRIAL"/>
    <property type="match status" value="1"/>
</dbReference>
<accession>A0AAX4JSF3</accession>
<evidence type="ECO:0000256" key="4">
    <source>
        <dbReference type="ARBA" id="ARBA00022741"/>
    </source>
</evidence>
<feature type="compositionally biased region" description="Basic and acidic residues" evidence="12">
    <location>
        <begin position="36"/>
        <end position="53"/>
    </location>
</feature>
<organism evidence="14 15">
    <name type="scientific">Kwoniella dendrophila CBS 6074</name>
    <dbReference type="NCBI Taxonomy" id="1295534"/>
    <lineage>
        <taxon>Eukaryota</taxon>
        <taxon>Fungi</taxon>
        <taxon>Dikarya</taxon>
        <taxon>Basidiomycota</taxon>
        <taxon>Agaricomycotina</taxon>
        <taxon>Tremellomycetes</taxon>
        <taxon>Tremellales</taxon>
        <taxon>Cryptococcaceae</taxon>
        <taxon>Kwoniella</taxon>
    </lineage>
</organism>
<evidence type="ECO:0000256" key="5">
    <source>
        <dbReference type="ARBA" id="ARBA00022917"/>
    </source>
</evidence>
<evidence type="ECO:0000256" key="12">
    <source>
        <dbReference type="SAM" id="MobiDB-lite"/>
    </source>
</evidence>
<dbReference type="InterPro" id="IPR005225">
    <property type="entry name" value="Small_GTP-bd"/>
</dbReference>
<feature type="compositionally biased region" description="Basic and acidic residues" evidence="12">
    <location>
        <begin position="66"/>
        <end position="78"/>
    </location>
</feature>
<dbReference type="EMBL" id="CP144100">
    <property type="protein sequence ID" value="WWC87684.1"/>
    <property type="molecule type" value="Genomic_DNA"/>
</dbReference>
<dbReference type="NCBIfam" id="TIGR00231">
    <property type="entry name" value="small_GTP"/>
    <property type="match status" value="1"/>
</dbReference>
<keyword evidence="15" id="KW-1185">Reference proteome</keyword>
<dbReference type="InterPro" id="IPR009000">
    <property type="entry name" value="Transl_B-barrel_sf"/>
</dbReference>
<dbReference type="InterPro" id="IPR000795">
    <property type="entry name" value="T_Tr_GTP-bd_dom"/>
</dbReference>
<dbReference type="InterPro" id="IPR000178">
    <property type="entry name" value="TF_IF2_bacterial-like"/>
</dbReference>
<dbReference type="InterPro" id="IPR015760">
    <property type="entry name" value="TIF_IF2"/>
</dbReference>
<dbReference type="FunFam" id="3.40.50.300:FF:000019">
    <property type="entry name" value="Translation initiation factor IF-2"/>
    <property type="match status" value="1"/>
</dbReference>
<dbReference type="InterPro" id="IPR036925">
    <property type="entry name" value="TIF_IF2_dom3_sf"/>
</dbReference>
<dbReference type="RefSeq" id="XP_066074447.1">
    <property type="nucleotide sequence ID" value="XM_066218350.1"/>
</dbReference>
<dbReference type="FunFam" id="2.40.30.10:FF:000007">
    <property type="entry name" value="Translation initiation factor IF-2"/>
    <property type="match status" value="1"/>
</dbReference>
<keyword evidence="7" id="KW-0496">Mitochondrion</keyword>
<dbReference type="FunFam" id="3.40.50.10050:FF:000001">
    <property type="entry name" value="Translation initiation factor IF-2"/>
    <property type="match status" value="1"/>
</dbReference>
<evidence type="ECO:0000256" key="6">
    <source>
        <dbReference type="ARBA" id="ARBA00022946"/>
    </source>
</evidence>
<evidence type="ECO:0000256" key="1">
    <source>
        <dbReference type="ARBA" id="ARBA00004173"/>
    </source>
</evidence>
<reference evidence="14 15" key="1">
    <citation type="submission" date="2024-01" db="EMBL/GenBank/DDBJ databases">
        <title>Comparative genomics of Cryptococcus and Kwoniella reveals pathogenesis evolution and contrasting modes of karyotype evolution via chromosome fusion or intercentromeric recombination.</title>
        <authorList>
            <person name="Coelho M.A."/>
            <person name="David-Palma M."/>
            <person name="Shea T."/>
            <person name="Bowers K."/>
            <person name="McGinley-Smith S."/>
            <person name="Mohammad A.W."/>
            <person name="Gnirke A."/>
            <person name="Yurkov A.M."/>
            <person name="Nowrousian M."/>
            <person name="Sun S."/>
            <person name="Cuomo C.A."/>
            <person name="Heitman J."/>
        </authorList>
    </citation>
    <scope>NUCLEOTIDE SEQUENCE [LARGE SCALE GENOMIC DNA]</scope>
    <source>
        <strain evidence="14 15">CBS 6074</strain>
    </source>
</reference>
<name>A0AAX4JSF3_9TREE</name>
<feature type="compositionally biased region" description="Acidic residues" evidence="12">
    <location>
        <begin position="230"/>
        <end position="239"/>
    </location>
</feature>
<dbReference type="Gene3D" id="3.40.50.10050">
    <property type="entry name" value="Translation initiation factor IF- 2, domain 3"/>
    <property type="match status" value="1"/>
</dbReference>
<evidence type="ECO:0000259" key="13">
    <source>
        <dbReference type="PROSITE" id="PS51722"/>
    </source>
</evidence>
<feature type="region of interest" description="Disordered" evidence="12">
    <location>
        <begin position="19"/>
        <end position="313"/>
    </location>
</feature>
<evidence type="ECO:0000256" key="2">
    <source>
        <dbReference type="ARBA" id="ARBA00007733"/>
    </source>
</evidence>
<dbReference type="CDD" id="cd01887">
    <property type="entry name" value="IF2_eIF5B"/>
    <property type="match status" value="1"/>
</dbReference>
<keyword evidence="8" id="KW-0342">GTP-binding</keyword>
<evidence type="ECO:0000256" key="11">
    <source>
        <dbReference type="SAM" id="Coils"/>
    </source>
</evidence>
<dbReference type="HAMAP" id="MF_00100_B">
    <property type="entry name" value="IF_2_B"/>
    <property type="match status" value="1"/>
</dbReference>
<dbReference type="GO" id="GO:0003743">
    <property type="term" value="F:translation initiation factor activity"/>
    <property type="evidence" value="ECO:0007669"/>
    <property type="project" value="UniProtKB-KW"/>
</dbReference>
<proteinExistence type="inferred from homology"/>
<dbReference type="CDD" id="cd03702">
    <property type="entry name" value="IF2_mtIF2_II"/>
    <property type="match status" value="1"/>
</dbReference>
<dbReference type="GO" id="GO:0005525">
    <property type="term" value="F:GTP binding"/>
    <property type="evidence" value="ECO:0007669"/>
    <property type="project" value="UniProtKB-KW"/>
</dbReference>
<comment type="similarity">
    <text evidence="2">Belongs to the TRAFAC class translation factor GTPase superfamily. Classic translation factor GTPase family. IF-2 subfamily.</text>
</comment>
<evidence type="ECO:0000313" key="14">
    <source>
        <dbReference type="EMBL" id="WWC87684.1"/>
    </source>
</evidence>
<gene>
    <name evidence="14" type="ORF">L201_002576</name>
</gene>
<evidence type="ECO:0000313" key="15">
    <source>
        <dbReference type="Proteomes" id="UP001355207"/>
    </source>
</evidence>
<feature type="compositionally biased region" description="Basic and acidic residues" evidence="12">
    <location>
        <begin position="194"/>
        <end position="219"/>
    </location>
</feature>
<keyword evidence="6" id="KW-0809">Transit peptide</keyword>
<feature type="compositionally biased region" description="Basic and acidic residues" evidence="12">
    <location>
        <begin position="157"/>
        <end position="168"/>
    </location>
</feature>
<dbReference type="SUPFAM" id="SSF52156">
    <property type="entry name" value="Initiation factor IF2/eIF5b, domain 3"/>
    <property type="match status" value="1"/>
</dbReference>
<dbReference type="Gene3D" id="2.40.30.10">
    <property type="entry name" value="Translation factors"/>
    <property type="match status" value="2"/>
</dbReference>
<evidence type="ECO:0000256" key="7">
    <source>
        <dbReference type="ARBA" id="ARBA00023128"/>
    </source>
</evidence>
<dbReference type="Pfam" id="PF11987">
    <property type="entry name" value="IF-2"/>
    <property type="match status" value="1"/>
</dbReference>
<dbReference type="PROSITE" id="PS51722">
    <property type="entry name" value="G_TR_2"/>
    <property type="match status" value="1"/>
</dbReference>
<evidence type="ECO:0000256" key="3">
    <source>
        <dbReference type="ARBA" id="ARBA00022540"/>
    </source>
</evidence>
<comment type="function">
    <text evidence="9">One of the essential components for the initiation of protein synthesis. Protects formylmethionyl-tRNA from spontaneous hydrolysis and promotes its binding to the 30S ribosomal subunits. Also involved in the hydrolysis of GTP during the formation of the 70S ribosomal complex.</text>
</comment>
<keyword evidence="3 14" id="KW-0396">Initiation factor</keyword>
<dbReference type="InterPro" id="IPR044145">
    <property type="entry name" value="IF2_II"/>
</dbReference>
<evidence type="ECO:0000256" key="8">
    <source>
        <dbReference type="ARBA" id="ARBA00023134"/>
    </source>
</evidence>
<keyword evidence="5" id="KW-0648">Protein biosynthesis</keyword>
<dbReference type="Pfam" id="PF22042">
    <property type="entry name" value="EF-G_D2"/>
    <property type="match status" value="1"/>
</dbReference>
<dbReference type="PROSITE" id="PS01176">
    <property type="entry name" value="IF2"/>
    <property type="match status" value="1"/>
</dbReference>
<dbReference type="GO" id="GO:0005739">
    <property type="term" value="C:mitochondrion"/>
    <property type="evidence" value="ECO:0007669"/>
    <property type="project" value="UniProtKB-SubCell"/>
</dbReference>
<dbReference type="FunFam" id="2.40.30.10:FF:000008">
    <property type="entry name" value="Translation initiation factor IF-2"/>
    <property type="match status" value="1"/>
</dbReference>
<dbReference type="SUPFAM" id="SSF50447">
    <property type="entry name" value="Translation proteins"/>
    <property type="match status" value="2"/>
</dbReference>
<sequence>MALPANPCRCCRGLFHKLGSASSRRQFTSTSNTLSERSERGGEGFKLPSRDWSVKPPAQSSNRNESGSKRGPRDERGPRRNTRGGLGERDSLGGPSNRKPFGRDRGDINNNGRGPNKWGSAREGPKGDGINLSFGFGLKSSKGKDPESKGNGTISDLIDKTRKSDRLNRQSTLQNSSNSGNKGTSIFGDLLTGNKRDNRSSLDRNQNRDAGSKEDKSDNDSTSTGSQEILVEDGGETDDFIGGRKGHGHVHGVRDRRNTSHHRRDSGGSLLSRLSENEEYSLSTNKSHNIKSSDLHPSSSNSNHNTHKPKLLKPKIVIQQQEKQVYIPRTISVANLAKIFNVKLFSLQTRMLRLDMSEDQRRSDYLLNAEQACNIAIEHGFDPVVDDEASFDIYPDPDTTDGTVHPLRPPVVTIMGHVDHGKTTLLDSLRKTSVAAGEAGGITQHIGAFSVPLSSLLPAGTIANSSSPSTITFLDTPGHAAFTAMRARGASVTDIVVLVVAADDGVMPQTKEVLELVKNEGDEKVGLVVAINKCDKPGIDFDKVKSALGSEGIHLEEDGGDIPSVKVSGLNKLGLDDLVETLSTLAEIRDLRARNKGKAEGYVLESRVDKGRGNIATVLVTKGILKTGSSIVAGQTWCKVRQMQDDKGKSIKEALPGMPVTITGWKELPFAGDELLESIKGEDEAKKAISNRKRDEERKKLMNDVEQINLKRKEERLRLEAEQLAQEALESGQNLQDSETLPKLPKEVEKKELRLVIKADVSGTVEAVVGSLEHIGNKEAGVKIVHTGVGEVSESDITLAEASDATIIGFNVSASRSIQSKAKSLQVPLELESVIYRLIDTVRKKVAGLLPPKIEYSVKGEATVQQLFSINIKRKESITIAGCRINNGILNRTESVRLLRGPNRDIIFEGEIETLKHLKKEVQEVRKGMECGIALQGFTDIKEGDEIITFTKIEVPREL</sequence>
<dbReference type="PANTHER" id="PTHR43381">
    <property type="entry name" value="TRANSLATION INITIATION FACTOR IF-2-RELATED"/>
    <property type="match status" value="1"/>
</dbReference>
<evidence type="ECO:0000256" key="10">
    <source>
        <dbReference type="ARBA" id="ARBA00044200"/>
    </source>
</evidence>
<feature type="compositionally biased region" description="Polar residues" evidence="12">
    <location>
        <begin position="169"/>
        <end position="184"/>
    </location>
</feature>
<dbReference type="Gene3D" id="3.40.50.300">
    <property type="entry name" value="P-loop containing nucleotide triphosphate hydrolases"/>
    <property type="match status" value="1"/>
</dbReference>
<protein>
    <recommendedName>
        <fullName evidence="10">Translation initiation factor IF-2, mitochondrial</fullName>
    </recommendedName>
</protein>
<feature type="coiled-coil region" evidence="11">
    <location>
        <begin position="698"/>
        <end position="730"/>
    </location>
</feature>